<dbReference type="EMBL" id="AEWT01000016">
    <property type="protein sequence ID" value="EGC69297.1"/>
    <property type="molecule type" value="Genomic_DNA"/>
</dbReference>
<dbReference type="Proteomes" id="UP000004835">
    <property type="component" value="Unassembled WGS sequence"/>
</dbReference>
<accession>F0EKK6</accession>
<evidence type="ECO:0000313" key="2">
    <source>
        <dbReference type="Proteomes" id="UP000004835"/>
    </source>
</evidence>
<gene>
    <name evidence="1" type="ORF">HMPREF9087_1912</name>
</gene>
<comment type="caution">
    <text evidence="1">The sequence shown here is derived from an EMBL/GenBank/DDBJ whole genome shotgun (WGS) entry which is preliminary data.</text>
</comment>
<proteinExistence type="predicted"/>
<name>F0EKK6_ENTCA</name>
<protein>
    <submittedName>
        <fullName evidence="1">Uncharacterized protein</fullName>
    </submittedName>
</protein>
<sequence length="49" mass="5786">MGDKAFRNKHFLQKVTLKTTFFCSNKSQTSGTFQYYPARFLEISLTFQK</sequence>
<dbReference type="AlphaFoldDB" id="F0EKK6"/>
<organism evidence="1 2">
    <name type="scientific">Enterococcus casseliflavus ATCC 12755</name>
    <dbReference type="NCBI Taxonomy" id="888066"/>
    <lineage>
        <taxon>Bacteria</taxon>
        <taxon>Bacillati</taxon>
        <taxon>Bacillota</taxon>
        <taxon>Bacilli</taxon>
        <taxon>Lactobacillales</taxon>
        <taxon>Enterococcaceae</taxon>
        <taxon>Enterococcus</taxon>
    </lineage>
</organism>
<reference evidence="1 2" key="1">
    <citation type="submission" date="2011-01" db="EMBL/GenBank/DDBJ databases">
        <authorList>
            <person name="Muzny D."/>
            <person name="Qin X."/>
            <person name="Deng J."/>
            <person name="Jiang H."/>
            <person name="Liu Y."/>
            <person name="Qu J."/>
            <person name="Song X.-Z."/>
            <person name="Zhang L."/>
            <person name="Thornton R."/>
            <person name="Coyle M."/>
            <person name="Francisco L."/>
            <person name="Jackson L."/>
            <person name="Javaid M."/>
            <person name="Korchina V."/>
            <person name="Kovar C."/>
            <person name="Mata R."/>
            <person name="Mathew T."/>
            <person name="Ngo R."/>
            <person name="Nguyen L."/>
            <person name="Nguyen N."/>
            <person name="Okwuonu G."/>
            <person name="Ongeri F."/>
            <person name="Pham C."/>
            <person name="Simmons D."/>
            <person name="Wilczek-Boney K."/>
            <person name="Hale W."/>
            <person name="Jakkamsetti A."/>
            <person name="Pham P."/>
            <person name="Ruth R."/>
            <person name="San Lucas F."/>
            <person name="Warren J."/>
            <person name="Zhang J."/>
            <person name="Zhao Z."/>
            <person name="Zhou C."/>
            <person name="Zhu D."/>
            <person name="Lee S."/>
            <person name="Bess C."/>
            <person name="Blankenburg K."/>
            <person name="Forbes L."/>
            <person name="Fu Q."/>
            <person name="Gubbala S."/>
            <person name="Hirani K."/>
            <person name="Jayaseelan J.C."/>
            <person name="Lara F."/>
            <person name="Munidasa M."/>
            <person name="Palculict T."/>
            <person name="Patil S."/>
            <person name="Pu L.-L."/>
            <person name="Saada N."/>
            <person name="Tang L."/>
            <person name="Weissenberger G."/>
            <person name="Zhu Y."/>
            <person name="Hemphill L."/>
            <person name="Shang Y."/>
            <person name="Youmans B."/>
            <person name="Ayvaz T."/>
            <person name="Ross M."/>
            <person name="Santibanez J."/>
            <person name="Aqrawi P."/>
            <person name="Gross S."/>
            <person name="Joshi V."/>
            <person name="Fowler G."/>
            <person name="Nazareth L."/>
            <person name="Reid J."/>
            <person name="Worley K."/>
            <person name="Petrosino J."/>
            <person name="Highlander S."/>
            <person name="Gibbs R."/>
        </authorList>
    </citation>
    <scope>NUCLEOTIDE SEQUENCE [LARGE SCALE GENOMIC DNA]</scope>
    <source>
        <strain evidence="1 2">ATCC 12755</strain>
    </source>
</reference>
<evidence type="ECO:0000313" key="1">
    <source>
        <dbReference type="EMBL" id="EGC69297.1"/>
    </source>
</evidence>
<dbReference type="HOGENOM" id="CLU_3135207_0_0_9"/>